<keyword evidence="1" id="KW-0229">DNA integration</keyword>
<keyword evidence="2" id="KW-0233">DNA recombination</keyword>
<dbReference type="InterPro" id="IPR013762">
    <property type="entry name" value="Integrase-like_cat_sf"/>
</dbReference>
<evidence type="ECO:0000313" key="6">
    <source>
        <dbReference type="Proteomes" id="UP000321058"/>
    </source>
</evidence>
<dbReference type="RefSeq" id="WP_147151692.1">
    <property type="nucleotide sequence ID" value="NZ_BKAJ01000077.1"/>
</dbReference>
<dbReference type="PANTHER" id="PTHR30349:SF64">
    <property type="entry name" value="PROPHAGE INTEGRASE INTD-RELATED"/>
    <property type="match status" value="1"/>
</dbReference>
<dbReference type="OrthoDB" id="9814722at2"/>
<name>A0A512NEF4_9HYPH</name>
<sequence>MSVYKPKGSPFYHYDFELGGDRFYGSTKKTERRKAEKVEEDKRDAAKKAAKAAQKSSASLQIDDVAGRYWSEVGQHHAGHKDTWAALERLVEYFGPPKLITEISDSDVAQLVAWRRGHRKHGKLDAPLITNATVNRSTTEVLKKLFTRAKKAWGVKFDHEPNWTAHWLEEPEERERELVGDEGARLEAATREDHGPFFAFAGTAALRLSECLLRWSEVDWDGRQIRKPGKGGKLVVVPITPTIRSILWPLRGHHPEHVFTYVARRTRGKLIRGQRYPLTYSGVKSAWKRLRKQAGVVDFRFHDYRHDVGTKLLRQTGNLKLVQKALNHRNIKTTTRYAHVLGDEVAEALEGLAKSRKKSRNASRKVA</sequence>
<feature type="compositionally biased region" description="Basic and acidic residues" evidence="3">
    <location>
        <begin position="33"/>
        <end position="47"/>
    </location>
</feature>
<evidence type="ECO:0000313" key="5">
    <source>
        <dbReference type="EMBL" id="GEP57325.1"/>
    </source>
</evidence>
<evidence type="ECO:0000256" key="2">
    <source>
        <dbReference type="ARBA" id="ARBA00023172"/>
    </source>
</evidence>
<dbReference type="Gene3D" id="1.10.443.10">
    <property type="entry name" value="Intergrase catalytic core"/>
    <property type="match status" value="1"/>
</dbReference>
<dbReference type="InterPro" id="IPR050090">
    <property type="entry name" value="Tyrosine_recombinase_XerCD"/>
</dbReference>
<dbReference type="InterPro" id="IPR011010">
    <property type="entry name" value="DNA_brk_join_enz"/>
</dbReference>
<dbReference type="InterPro" id="IPR002104">
    <property type="entry name" value="Integrase_catalytic"/>
</dbReference>
<proteinExistence type="predicted"/>
<dbReference type="SUPFAM" id="SSF56349">
    <property type="entry name" value="DNA breaking-rejoining enzymes"/>
    <property type="match status" value="1"/>
</dbReference>
<dbReference type="AlphaFoldDB" id="A0A512NEF4"/>
<accession>A0A512NEF4</accession>
<protein>
    <submittedName>
        <fullName evidence="5">Integrase</fullName>
    </submittedName>
</protein>
<dbReference type="GO" id="GO:0015074">
    <property type="term" value="P:DNA integration"/>
    <property type="evidence" value="ECO:0007669"/>
    <property type="project" value="UniProtKB-KW"/>
</dbReference>
<keyword evidence="6" id="KW-1185">Reference proteome</keyword>
<evidence type="ECO:0000256" key="1">
    <source>
        <dbReference type="ARBA" id="ARBA00022908"/>
    </source>
</evidence>
<feature type="domain" description="Tyr recombinase" evidence="4">
    <location>
        <begin position="169"/>
        <end position="350"/>
    </location>
</feature>
<comment type="caution">
    <text evidence="5">The sequence shown here is derived from an EMBL/GenBank/DDBJ whole genome shotgun (WGS) entry which is preliminary data.</text>
</comment>
<feature type="region of interest" description="Disordered" evidence="3">
    <location>
        <begin position="22"/>
        <end position="52"/>
    </location>
</feature>
<dbReference type="CDD" id="cd00796">
    <property type="entry name" value="INT_Rci_Hp1_C"/>
    <property type="match status" value="1"/>
</dbReference>
<dbReference type="GO" id="GO:0003677">
    <property type="term" value="F:DNA binding"/>
    <property type="evidence" value="ECO:0007669"/>
    <property type="project" value="InterPro"/>
</dbReference>
<evidence type="ECO:0000259" key="4">
    <source>
        <dbReference type="PROSITE" id="PS51898"/>
    </source>
</evidence>
<gene>
    <name evidence="5" type="ORF">RSO01_44910</name>
</gene>
<reference evidence="5 6" key="1">
    <citation type="submission" date="2019-07" db="EMBL/GenBank/DDBJ databases">
        <title>Whole genome shotgun sequence of Reyranella soli NBRC 108950.</title>
        <authorList>
            <person name="Hosoyama A."/>
            <person name="Uohara A."/>
            <person name="Ohji S."/>
            <person name="Ichikawa N."/>
        </authorList>
    </citation>
    <scope>NUCLEOTIDE SEQUENCE [LARGE SCALE GENOMIC DNA]</scope>
    <source>
        <strain evidence="5 6">NBRC 108950</strain>
    </source>
</reference>
<dbReference type="Pfam" id="PF00589">
    <property type="entry name" value="Phage_integrase"/>
    <property type="match status" value="1"/>
</dbReference>
<evidence type="ECO:0000256" key="3">
    <source>
        <dbReference type="SAM" id="MobiDB-lite"/>
    </source>
</evidence>
<dbReference type="EMBL" id="BKAJ01000077">
    <property type="protein sequence ID" value="GEP57325.1"/>
    <property type="molecule type" value="Genomic_DNA"/>
</dbReference>
<dbReference type="Proteomes" id="UP000321058">
    <property type="component" value="Unassembled WGS sequence"/>
</dbReference>
<dbReference type="GO" id="GO:0006310">
    <property type="term" value="P:DNA recombination"/>
    <property type="evidence" value="ECO:0007669"/>
    <property type="project" value="UniProtKB-KW"/>
</dbReference>
<dbReference type="PROSITE" id="PS51898">
    <property type="entry name" value="TYR_RECOMBINASE"/>
    <property type="match status" value="1"/>
</dbReference>
<dbReference type="PANTHER" id="PTHR30349">
    <property type="entry name" value="PHAGE INTEGRASE-RELATED"/>
    <property type="match status" value="1"/>
</dbReference>
<organism evidence="5 6">
    <name type="scientific">Reyranella soli</name>
    <dbReference type="NCBI Taxonomy" id="1230389"/>
    <lineage>
        <taxon>Bacteria</taxon>
        <taxon>Pseudomonadati</taxon>
        <taxon>Pseudomonadota</taxon>
        <taxon>Alphaproteobacteria</taxon>
        <taxon>Hyphomicrobiales</taxon>
        <taxon>Reyranellaceae</taxon>
        <taxon>Reyranella</taxon>
    </lineage>
</organism>